<proteinExistence type="predicted"/>
<evidence type="ECO:0000313" key="6">
    <source>
        <dbReference type="EMBL" id="RKG36136.1"/>
    </source>
</evidence>
<dbReference type="PROSITE" id="PS50977">
    <property type="entry name" value="HTH_TETR_2"/>
    <property type="match status" value="1"/>
</dbReference>
<name>A0A3A8ERN5_9GAMM</name>
<evidence type="ECO:0000256" key="4">
    <source>
        <dbReference type="PROSITE-ProRule" id="PRU00335"/>
    </source>
</evidence>
<feature type="DNA-binding region" description="H-T-H motif" evidence="4">
    <location>
        <begin position="32"/>
        <end position="51"/>
    </location>
</feature>
<dbReference type="PANTHER" id="PTHR47506:SF7">
    <property type="entry name" value="TRANSCRIPTIONAL REGULATORY PROTEIN"/>
    <property type="match status" value="1"/>
</dbReference>
<dbReference type="InterPro" id="IPR009057">
    <property type="entry name" value="Homeodomain-like_sf"/>
</dbReference>
<keyword evidence="2 4" id="KW-0238">DNA-binding</keyword>
<dbReference type="PANTHER" id="PTHR47506">
    <property type="entry name" value="TRANSCRIPTIONAL REGULATORY PROTEIN"/>
    <property type="match status" value="1"/>
</dbReference>
<dbReference type="InterPro" id="IPR001647">
    <property type="entry name" value="HTH_TetR"/>
</dbReference>
<dbReference type="Pfam" id="PF00440">
    <property type="entry name" value="TetR_N"/>
    <property type="match status" value="1"/>
</dbReference>
<keyword evidence="3" id="KW-0804">Transcription</keyword>
<dbReference type="SUPFAM" id="SSF46689">
    <property type="entry name" value="Homeodomain-like"/>
    <property type="match status" value="1"/>
</dbReference>
<dbReference type="Gene3D" id="1.10.357.10">
    <property type="entry name" value="Tetracycline Repressor, domain 2"/>
    <property type="match status" value="1"/>
</dbReference>
<reference evidence="6 7" key="1">
    <citation type="submission" date="2018-09" db="EMBL/GenBank/DDBJ databases">
        <title>The draft genome of Acinetobacter spp. strains.</title>
        <authorList>
            <person name="Qin J."/>
            <person name="Feng Y."/>
            <person name="Zong Z."/>
        </authorList>
    </citation>
    <scope>NUCLEOTIDE SEQUENCE [LARGE SCALE GENOMIC DNA]</scope>
    <source>
        <strain evidence="6 7">WCHAc060096</strain>
    </source>
</reference>
<dbReference type="RefSeq" id="WP_120368611.1">
    <property type="nucleotide sequence ID" value="NZ_RAXU01000001.1"/>
</dbReference>
<keyword evidence="1" id="KW-0805">Transcription regulation</keyword>
<dbReference type="InterPro" id="IPR036271">
    <property type="entry name" value="Tet_transcr_reg_TetR-rel_C_sf"/>
</dbReference>
<evidence type="ECO:0000256" key="1">
    <source>
        <dbReference type="ARBA" id="ARBA00023015"/>
    </source>
</evidence>
<evidence type="ECO:0000256" key="2">
    <source>
        <dbReference type="ARBA" id="ARBA00023125"/>
    </source>
</evidence>
<dbReference type="GO" id="GO:0003677">
    <property type="term" value="F:DNA binding"/>
    <property type="evidence" value="ECO:0007669"/>
    <property type="project" value="UniProtKB-UniRule"/>
</dbReference>
<sequence>MKVSKIQAQQNREKIIQKATQLFRAHGYDGIGIADLMSGAGFTHGGFYKHFSSKTDLISITVKNGVQEILHRIHDLDLNQFIRLYVSRTHRDHRDLGCSLTALSCDAARQADEVKVEFETGIEKLIEFITDDLRKNQKGSIGDQRKKAIGILAESVGAIVLSRACLDDSKLADEILEACRANLLIED</sequence>
<evidence type="ECO:0000256" key="3">
    <source>
        <dbReference type="ARBA" id="ARBA00023163"/>
    </source>
</evidence>
<dbReference type="PRINTS" id="PR00455">
    <property type="entry name" value="HTHTETR"/>
</dbReference>
<accession>A0A3A8ERN5</accession>
<dbReference type="SUPFAM" id="SSF48498">
    <property type="entry name" value="Tetracyclin repressor-like, C-terminal domain"/>
    <property type="match status" value="1"/>
</dbReference>
<dbReference type="EMBL" id="RAXU01000001">
    <property type="protein sequence ID" value="RKG36136.1"/>
    <property type="molecule type" value="Genomic_DNA"/>
</dbReference>
<evidence type="ECO:0000259" key="5">
    <source>
        <dbReference type="PROSITE" id="PS50977"/>
    </source>
</evidence>
<evidence type="ECO:0000313" key="7">
    <source>
        <dbReference type="Proteomes" id="UP000269001"/>
    </source>
</evidence>
<organism evidence="6 7">
    <name type="scientific">Acinetobacter guerrae</name>
    <dbReference type="NCBI Taxonomy" id="1843371"/>
    <lineage>
        <taxon>Bacteria</taxon>
        <taxon>Pseudomonadati</taxon>
        <taxon>Pseudomonadota</taxon>
        <taxon>Gammaproteobacteria</taxon>
        <taxon>Moraxellales</taxon>
        <taxon>Moraxellaceae</taxon>
        <taxon>Acinetobacter</taxon>
    </lineage>
</organism>
<feature type="domain" description="HTH tetR-type" evidence="5">
    <location>
        <begin position="9"/>
        <end position="69"/>
    </location>
</feature>
<gene>
    <name evidence="6" type="ORF">D7V21_00615</name>
</gene>
<keyword evidence="7" id="KW-1185">Reference proteome</keyword>
<dbReference type="AlphaFoldDB" id="A0A3A8ERN5"/>
<dbReference type="Proteomes" id="UP000269001">
    <property type="component" value="Unassembled WGS sequence"/>
</dbReference>
<protein>
    <submittedName>
        <fullName evidence="6">TetR/AcrR family transcriptional regulator</fullName>
    </submittedName>
</protein>
<comment type="caution">
    <text evidence="6">The sequence shown here is derived from an EMBL/GenBank/DDBJ whole genome shotgun (WGS) entry which is preliminary data.</text>
</comment>
<dbReference type="Gene3D" id="1.10.10.60">
    <property type="entry name" value="Homeodomain-like"/>
    <property type="match status" value="1"/>
</dbReference>